<dbReference type="EMBL" id="APCN01005252">
    <property type="status" value="NOT_ANNOTATED_CDS"/>
    <property type="molecule type" value="Genomic_DNA"/>
</dbReference>
<dbReference type="Pfam" id="PF01347">
    <property type="entry name" value="Vitellogenin_N"/>
    <property type="match status" value="1"/>
</dbReference>
<dbReference type="EnsemblMetazoa" id="AARA007163-RA">
    <property type="protein sequence ID" value="AARA007163-PA"/>
    <property type="gene ID" value="AARA007163"/>
</dbReference>
<dbReference type="InterPro" id="IPR011030">
    <property type="entry name" value="Lipovitellin_superhlx_dom"/>
</dbReference>
<dbReference type="SUPFAM" id="SSF56968">
    <property type="entry name" value="Lipovitellin-phosvitin complex, beta-sheet shell regions"/>
    <property type="match status" value="1"/>
</dbReference>
<dbReference type="InterPro" id="IPR001747">
    <property type="entry name" value="Vitellogenin_N"/>
</dbReference>
<name>A0A182I0S4_ANOAR</name>
<dbReference type="GO" id="GO:0008289">
    <property type="term" value="F:lipid binding"/>
    <property type="evidence" value="ECO:0007669"/>
    <property type="project" value="InterPro"/>
</dbReference>
<organism evidence="6 7">
    <name type="scientific">Anopheles arabiensis</name>
    <name type="common">Mosquito</name>
    <dbReference type="NCBI Taxonomy" id="7173"/>
    <lineage>
        <taxon>Eukaryota</taxon>
        <taxon>Metazoa</taxon>
        <taxon>Ecdysozoa</taxon>
        <taxon>Arthropoda</taxon>
        <taxon>Hexapoda</taxon>
        <taxon>Insecta</taxon>
        <taxon>Pterygota</taxon>
        <taxon>Neoptera</taxon>
        <taxon>Endopterygota</taxon>
        <taxon>Diptera</taxon>
        <taxon>Nematocera</taxon>
        <taxon>Culicoidea</taxon>
        <taxon>Culicidae</taxon>
        <taxon>Anophelinae</taxon>
        <taxon>Anopheles</taxon>
    </lineage>
</organism>
<keyword evidence="7" id="KW-1185">Reference proteome</keyword>
<dbReference type="PROSITE" id="PS51211">
    <property type="entry name" value="VITELLOGENIN"/>
    <property type="match status" value="1"/>
</dbReference>
<dbReference type="GO" id="GO:0005783">
    <property type="term" value="C:endoplasmic reticulum"/>
    <property type="evidence" value="ECO:0007669"/>
    <property type="project" value="UniProtKB-SubCell"/>
</dbReference>
<evidence type="ECO:0000256" key="3">
    <source>
        <dbReference type="ARBA" id="ARBA00022729"/>
    </source>
</evidence>
<accession>A0A182I0S4</accession>
<dbReference type="GO" id="GO:0005548">
    <property type="term" value="F:phospholipid transporter activity"/>
    <property type="evidence" value="ECO:0007669"/>
    <property type="project" value="InterPro"/>
</dbReference>
<dbReference type="PANTHER" id="PTHR13024">
    <property type="entry name" value="MICROSOMAL TRIGLYCERIDE TRANSFER PROTEIN, LARGE SUBUNIT"/>
    <property type="match status" value="1"/>
</dbReference>
<evidence type="ECO:0000256" key="1">
    <source>
        <dbReference type="ARBA" id="ARBA00004240"/>
    </source>
</evidence>
<dbReference type="InterPro" id="IPR015819">
    <property type="entry name" value="Lipid_transp_b-sht_shell"/>
</dbReference>
<dbReference type="VEuPathDB" id="VectorBase:AARA007163"/>
<dbReference type="AlphaFoldDB" id="A0A182I0S4"/>
<dbReference type="GO" id="GO:0042157">
    <property type="term" value="P:lipoprotein metabolic process"/>
    <property type="evidence" value="ECO:0007669"/>
    <property type="project" value="TreeGrafter"/>
</dbReference>
<dbReference type="RefSeq" id="XP_040167708.1">
    <property type="nucleotide sequence ID" value="XM_040311774.1"/>
</dbReference>
<comment type="caution">
    <text evidence="5">Lacks conserved residue(s) required for the propagation of feature annotation.</text>
</comment>
<dbReference type="Gene3D" id="2.30.230.10">
    <property type="entry name" value="Lipovitellin, beta-sheet shell regions, chain A"/>
    <property type="match status" value="1"/>
</dbReference>
<evidence type="ECO:0000313" key="7">
    <source>
        <dbReference type="Proteomes" id="UP000075840"/>
    </source>
</evidence>
<evidence type="ECO:0000256" key="4">
    <source>
        <dbReference type="ARBA" id="ARBA00022824"/>
    </source>
</evidence>
<dbReference type="CTD" id="35362"/>
<dbReference type="Gene3D" id="1.25.10.20">
    <property type="entry name" value="Vitellinogen, superhelical"/>
    <property type="match status" value="1"/>
</dbReference>
<dbReference type="SMART" id="SM00638">
    <property type="entry name" value="LPD_N"/>
    <property type="match status" value="1"/>
</dbReference>
<dbReference type="KEGG" id="aara:120902775"/>
<evidence type="ECO:0000313" key="6">
    <source>
        <dbReference type="EnsemblMetazoa" id="AARA007163-PA"/>
    </source>
</evidence>
<dbReference type="VEuPathDB" id="VectorBase:AARA21_009358"/>
<reference evidence="6" key="1">
    <citation type="submission" date="2022-08" db="UniProtKB">
        <authorList>
            <consortium name="EnsemblMetazoa"/>
        </authorList>
    </citation>
    <scope>IDENTIFICATION</scope>
    <source>
        <strain evidence="6">Dongola</strain>
    </source>
</reference>
<dbReference type="GO" id="GO:0016323">
    <property type="term" value="C:basolateral plasma membrane"/>
    <property type="evidence" value="ECO:0007669"/>
    <property type="project" value="TreeGrafter"/>
</dbReference>
<keyword evidence="3" id="KW-0732">Signal</keyword>
<keyword evidence="4" id="KW-0256">Endoplasmic reticulum</keyword>
<evidence type="ECO:0000256" key="2">
    <source>
        <dbReference type="ARBA" id="ARBA00022448"/>
    </source>
</evidence>
<sequence length="878" mass="97772">MTRKMKLYLLLTILLSLFEFGYVAPAFGDAFRVGTEETFDFSNVVHVGNGKNATVPFGYQTHATVIVGSVWGDDESKLLKIQVQNPSLVSIPDGKVGTMIGAESPFYAWWNLGQIKEVYFEASDALPVRNFKKGICALFQYQLLDGTYSEVDPSGECETKYISHSSTRYHKSKGNCHYDAKRMQRSEYGLRSNLKTSRSTDFTVSTDGALQKIKSQDYVKYLLNAQDRFGPYYESIMQMNVQGSTQKTSTLEGSDIEGIVKKLSLEKETLRTEEYKSSCKDNNCDNIIGVFKQLKNSLTNDNVGKEASATAMVDMMRAARKATKEDLVRIIKAKSSNDMKGQIVDILGAAQTMASHQAAKSELLSSSDDENMFLAERYLQALAIGTRPKKEIVADLLEMALKEHMNVKFYDSLIQCLAAVTRRYAQLEGNSYETEVVKKVVNFLEEKIDKCSREDCKLKFIRGLQNLKCPRTADRLIKLAQESTKAVSVAAMKALRSFSVYLWNDEFRVKFEDIFFQVSKRYDSSARTLALDILLDLKPDQDELSHLVQFLKSKDKAYEVKQYLLQKLRMAAAQCSEFGSMLKNIIEKDGLLNNYNILAPKGLSTALSRKFSTAPSFNASLTSLQEMSGGVLKRGIVDLTLDVSDEKMSLFTLGLYAGGMSSFVSSNDEEQITDNNEEEDTTAGMELSVQGVVMRPLEFFNGKGELMGHVWSGTASEPTPAYQAITLLQDNEERFASHNGVTLALSSTGAISIDLNGQVTMSLWGRNAQSKVEQNTGISMTSRLSFDTSFALVDVRFSSVQAPQLHLSSALDFSGDPALCMQLVQPKSTLKHRFVGTIDLIGTKHQASRKTTKTFKLNGLTHSLNRKNNDMCNLISKS</sequence>
<proteinExistence type="predicted"/>
<dbReference type="GO" id="GO:0005794">
    <property type="term" value="C:Golgi apparatus"/>
    <property type="evidence" value="ECO:0007669"/>
    <property type="project" value="TreeGrafter"/>
</dbReference>
<dbReference type="InterPro" id="IPR045811">
    <property type="entry name" value="MTP_lip-bd"/>
</dbReference>
<dbReference type="InterPro" id="IPR039988">
    <property type="entry name" value="MTTP"/>
</dbReference>
<dbReference type="GeneID" id="120902775"/>
<dbReference type="PANTHER" id="PTHR13024:SF0">
    <property type="entry name" value="MICROSOMAL TRIACYLGLYCEROL TRANSFER PROTEIN"/>
    <property type="match status" value="1"/>
</dbReference>
<evidence type="ECO:0000256" key="5">
    <source>
        <dbReference type="PROSITE-ProRule" id="PRU00557"/>
    </source>
</evidence>
<dbReference type="InterPro" id="IPR015816">
    <property type="entry name" value="Vitellinogen_b-sht_N"/>
</dbReference>
<protein>
    <submittedName>
        <fullName evidence="6">Uncharacterized protein</fullName>
    </submittedName>
</protein>
<dbReference type="SUPFAM" id="SSF48431">
    <property type="entry name" value="Lipovitellin-phosvitin complex, superhelical domain"/>
    <property type="match status" value="1"/>
</dbReference>
<dbReference type="Proteomes" id="UP000075840">
    <property type="component" value="Unassembled WGS sequence"/>
</dbReference>
<dbReference type="Pfam" id="PF19444">
    <property type="entry name" value="MTP_lip_bd"/>
    <property type="match status" value="1"/>
</dbReference>
<keyword evidence="2" id="KW-0813">Transport</keyword>
<comment type="subcellular location">
    <subcellularLocation>
        <location evidence="1">Endoplasmic reticulum</location>
    </subcellularLocation>
</comment>